<feature type="transmembrane region" description="Helical" evidence="11">
    <location>
        <begin position="112"/>
        <end position="133"/>
    </location>
</feature>
<comment type="function">
    <text evidence="1 10">Part of cytochrome c oxidase, its function is unknown.</text>
</comment>
<dbReference type="STRING" id="499555.BJL86_1346"/>
<evidence type="ECO:0000256" key="6">
    <source>
        <dbReference type="ARBA" id="ARBA00022967"/>
    </source>
</evidence>
<keyword evidence="5 11" id="KW-0812">Transmembrane</keyword>
<evidence type="ECO:0000256" key="5">
    <source>
        <dbReference type="ARBA" id="ARBA00022692"/>
    </source>
</evidence>
<evidence type="ECO:0000256" key="7">
    <source>
        <dbReference type="ARBA" id="ARBA00022989"/>
    </source>
</evidence>
<dbReference type="EC" id="7.1.1.9" evidence="10"/>
<reference evidence="12 13" key="1">
    <citation type="submission" date="2016-06" db="EMBL/GenBank/DDBJ databases">
        <title>Complete genome sequence of a saline-alkali tolerant type strain Dietzia timorensis ID05-A0528T.</title>
        <authorList>
            <person name="Wu X."/>
        </authorList>
    </citation>
    <scope>NUCLEOTIDE SEQUENCE [LARGE SCALE GENOMIC DNA]</scope>
    <source>
        <strain evidence="12 13">ID05-A0528</strain>
    </source>
</reference>
<accession>A0A173LKT5</accession>
<comment type="similarity">
    <text evidence="3 10">Belongs to the cytochrome c oxidase bacterial subunit CtaF family.</text>
</comment>
<comment type="subunit">
    <text evidence="10">Associates with subunits I, II and III to form cytochrome c oxidase.</text>
</comment>
<keyword evidence="6 10" id="KW-1278">Translocase</keyword>
<keyword evidence="13" id="KW-1185">Reference proteome</keyword>
<evidence type="ECO:0000256" key="11">
    <source>
        <dbReference type="SAM" id="Phobius"/>
    </source>
</evidence>
<dbReference type="GO" id="GO:0005886">
    <property type="term" value="C:plasma membrane"/>
    <property type="evidence" value="ECO:0007669"/>
    <property type="project" value="UniProtKB-SubCell"/>
</dbReference>
<evidence type="ECO:0000256" key="3">
    <source>
        <dbReference type="ARBA" id="ARBA00006870"/>
    </source>
</evidence>
<evidence type="ECO:0000256" key="2">
    <source>
        <dbReference type="ARBA" id="ARBA00004651"/>
    </source>
</evidence>
<dbReference type="RefSeq" id="WP_067473229.1">
    <property type="nucleotide sequence ID" value="NZ_CP015961.1"/>
</dbReference>
<dbReference type="KEGG" id="dtm:BJL86_1346"/>
<sequence length="138" mass="14864">MHAAMRVFDGLTLFLGILAVAYIYLTHQSRLNIEWAGGTALVLSTLLCLLIAGYLHFVNARISTLPEDYEDAEVSDGAGELGFFSPGSIWPFIVAAVVVTVGLGLAFTNWWIVAVGAVALVAAVCGLVFQYYWGPETH</sequence>
<evidence type="ECO:0000256" key="4">
    <source>
        <dbReference type="ARBA" id="ARBA00022475"/>
    </source>
</evidence>
<dbReference type="GO" id="GO:0004129">
    <property type="term" value="F:cytochrome-c oxidase activity"/>
    <property type="evidence" value="ECO:0007669"/>
    <property type="project" value="UniProtKB-EC"/>
</dbReference>
<proteinExistence type="inferred from homology"/>
<dbReference type="Proteomes" id="UP000186104">
    <property type="component" value="Chromosome"/>
</dbReference>
<dbReference type="EMBL" id="CP015961">
    <property type="protein sequence ID" value="ANI92128.1"/>
    <property type="molecule type" value="Genomic_DNA"/>
</dbReference>
<dbReference type="InterPro" id="IPR021050">
    <property type="entry name" value="Cyt_c_oxidase_su4_actinobac"/>
</dbReference>
<evidence type="ECO:0000256" key="1">
    <source>
        <dbReference type="ARBA" id="ARBA00002536"/>
    </source>
</evidence>
<keyword evidence="8 10" id="KW-0472">Membrane</keyword>
<gene>
    <name evidence="12" type="ORF">BJL86_1346</name>
</gene>
<dbReference type="AlphaFoldDB" id="A0A173LKT5"/>
<keyword evidence="7 11" id="KW-1133">Transmembrane helix</keyword>
<dbReference type="Pfam" id="PF12270">
    <property type="entry name" value="Cyt_c_ox_IV"/>
    <property type="match status" value="1"/>
</dbReference>
<evidence type="ECO:0000313" key="13">
    <source>
        <dbReference type="Proteomes" id="UP000186104"/>
    </source>
</evidence>
<feature type="transmembrane region" description="Helical" evidence="11">
    <location>
        <begin position="6"/>
        <end position="25"/>
    </location>
</feature>
<dbReference type="PIRSF" id="PIRSF017385">
    <property type="entry name" value="CtaF"/>
    <property type="match status" value="1"/>
</dbReference>
<dbReference type="GO" id="GO:0022900">
    <property type="term" value="P:electron transport chain"/>
    <property type="evidence" value="ECO:0007669"/>
    <property type="project" value="InterPro"/>
</dbReference>
<keyword evidence="4 10" id="KW-1003">Cell membrane</keyword>
<protein>
    <recommendedName>
        <fullName evidence="10">Cytochrome c oxidase polypeptide 4</fullName>
        <ecNumber evidence="10">7.1.1.9</ecNumber>
    </recommendedName>
    <alternativeName>
        <fullName evidence="10">Cytochrome aa3 subunit 4</fullName>
    </alternativeName>
    <alternativeName>
        <fullName evidence="10">Cytochrome c oxidase polypeptide IV</fullName>
    </alternativeName>
</protein>
<feature type="transmembrane region" description="Helical" evidence="11">
    <location>
        <begin position="37"/>
        <end position="57"/>
    </location>
</feature>
<name>A0A173LKT5_9ACTN</name>
<comment type="catalytic activity">
    <reaction evidence="9 10">
        <text>4 Fe(II)-[cytochrome c] + O2 + 8 H(+)(in) = 4 Fe(III)-[cytochrome c] + 2 H2O + 4 H(+)(out)</text>
        <dbReference type="Rhea" id="RHEA:11436"/>
        <dbReference type="Rhea" id="RHEA-COMP:10350"/>
        <dbReference type="Rhea" id="RHEA-COMP:14399"/>
        <dbReference type="ChEBI" id="CHEBI:15377"/>
        <dbReference type="ChEBI" id="CHEBI:15378"/>
        <dbReference type="ChEBI" id="CHEBI:15379"/>
        <dbReference type="ChEBI" id="CHEBI:29033"/>
        <dbReference type="ChEBI" id="CHEBI:29034"/>
        <dbReference type="EC" id="7.1.1.9"/>
    </reaction>
</comment>
<comment type="subcellular location">
    <subcellularLocation>
        <location evidence="2">Cell membrane</location>
        <topology evidence="2">Multi-pass membrane protein</topology>
    </subcellularLocation>
</comment>
<dbReference type="OrthoDB" id="5244617at2"/>
<evidence type="ECO:0000256" key="10">
    <source>
        <dbReference type="PIRNR" id="PIRNR017385"/>
    </source>
</evidence>
<evidence type="ECO:0000256" key="9">
    <source>
        <dbReference type="ARBA" id="ARBA00047816"/>
    </source>
</evidence>
<evidence type="ECO:0000256" key="8">
    <source>
        <dbReference type="ARBA" id="ARBA00023136"/>
    </source>
</evidence>
<feature type="transmembrane region" description="Helical" evidence="11">
    <location>
        <begin position="89"/>
        <end position="107"/>
    </location>
</feature>
<organism evidence="12 13">
    <name type="scientific">Dietzia timorensis</name>
    <dbReference type="NCBI Taxonomy" id="499555"/>
    <lineage>
        <taxon>Bacteria</taxon>
        <taxon>Bacillati</taxon>
        <taxon>Actinomycetota</taxon>
        <taxon>Actinomycetes</taxon>
        <taxon>Mycobacteriales</taxon>
        <taxon>Dietziaceae</taxon>
        <taxon>Dietzia</taxon>
    </lineage>
</organism>
<evidence type="ECO:0000313" key="12">
    <source>
        <dbReference type="EMBL" id="ANI92128.1"/>
    </source>
</evidence>